<dbReference type="Pfam" id="PF11744">
    <property type="entry name" value="ALMT"/>
    <property type="match status" value="1"/>
</dbReference>
<feature type="transmembrane region" description="Helical" evidence="10">
    <location>
        <begin position="240"/>
        <end position="258"/>
    </location>
</feature>
<dbReference type="InterPro" id="IPR020966">
    <property type="entry name" value="ALMT"/>
</dbReference>
<feature type="transmembrane region" description="Helical" evidence="10">
    <location>
        <begin position="203"/>
        <end position="228"/>
    </location>
</feature>
<evidence type="ECO:0000256" key="1">
    <source>
        <dbReference type="ARBA" id="ARBA00004141"/>
    </source>
</evidence>
<keyword evidence="3" id="KW-0813">Transport</keyword>
<evidence type="ECO:0000256" key="10">
    <source>
        <dbReference type="SAM" id="Phobius"/>
    </source>
</evidence>
<dbReference type="EnsemblPlants" id="OMERI06G12150.3">
    <property type="protein sequence ID" value="OMERI06G12150.3"/>
    <property type="gene ID" value="OMERI06G12150"/>
</dbReference>
<evidence type="ECO:0000256" key="9">
    <source>
        <dbReference type="SAM" id="MobiDB-lite"/>
    </source>
</evidence>
<feature type="transmembrane region" description="Helical" evidence="10">
    <location>
        <begin position="264"/>
        <end position="285"/>
    </location>
</feature>
<dbReference type="AlphaFoldDB" id="A0A0E0E0D3"/>
<evidence type="ECO:0000256" key="6">
    <source>
        <dbReference type="ARBA" id="ARBA00023065"/>
    </source>
</evidence>
<dbReference type="GO" id="GO:0034220">
    <property type="term" value="P:monoatomic ion transmembrane transport"/>
    <property type="evidence" value="ECO:0007669"/>
    <property type="project" value="UniProtKB-KW"/>
</dbReference>
<sequence>MPHVCPYRIECGRGWGAAFIKGGLAWAPSPLAPPARWRIGEGPGAKRREGPRGTTWHPEASGQNSARARGAGRGTPRPLGPSCDPRGMGQAAGSRSVPDPPAMAAAGSAGSSPPPPPGQLGTLWSTLEDQRGGAREEGLVRRAGAAAGRVWGAVRDAAEELWAFARADPRKAVFAAKVGLALALISLLVFLREPRDIVSHSVWAILTVVVVFEGLGTLTAGGLALAVAELSKHLGKLEEVILIISIFIVAFFTTLTKLHPKMKAYEYGFRVFLLTFCYVMVSGYNTGKFTDTAVSRFILIAIGAAVSLGINVGIYPIWAGQDLHNLVAKNFIGVAKSLEGCVDGYLKCMEYERIPSKILVYQASDDPLYSGYRAAVEASAQEETLLGFAIWEPPHGAYKMMKYPWRNFTKVGGALRHCSFAVMALHGCILSEIQAPPESRKVFSAEIHRVGIEGAKVLRELGDKVKTMTKLSSSDILAEVHLAAEQLQKRIDEKSYLLVNTERWDTSKQAEGIKEVLNGTGITGKENKIEVKEPTIVEQTTAHHSKSFAVNSFLSRHDSSSTVDSFKLLSWPARRSFHPNLPLEDEETKTYESASALSLATFASLLIEFVARLQNVVNAFQELSDKANFKEPVQEPVAVSTSDGGFLHKICKFVGIKS</sequence>
<dbReference type="GO" id="GO:0016020">
    <property type="term" value="C:membrane"/>
    <property type="evidence" value="ECO:0007669"/>
    <property type="project" value="UniProtKB-SubCell"/>
</dbReference>
<feature type="transmembrane region" description="Helical" evidence="10">
    <location>
        <begin position="172"/>
        <end position="191"/>
    </location>
</feature>
<accession>A0A0E0E0D3</accession>
<comment type="similarity">
    <text evidence="2">Belongs to the aromatic acid exporter (TC 2.A.85) family.</text>
</comment>
<evidence type="ECO:0000313" key="11">
    <source>
        <dbReference type="EnsemblPlants" id="OMERI06G12150.3"/>
    </source>
</evidence>
<evidence type="ECO:0000256" key="8">
    <source>
        <dbReference type="ARBA" id="ARBA00023303"/>
    </source>
</evidence>
<evidence type="ECO:0000313" key="12">
    <source>
        <dbReference type="Proteomes" id="UP000008021"/>
    </source>
</evidence>
<dbReference type="PANTHER" id="PTHR31086">
    <property type="entry name" value="ALUMINUM-ACTIVATED MALATE TRANSPORTER 10"/>
    <property type="match status" value="1"/>
</dbReference>
<dbReference type="GO" id="GO:0015743">
    <property type="term" value="P:malate transport"/>
    <property type="evidence" value="ECO:0007669"/>
    <property type="project" value="InterPro"/>
</dbReference>
<name>A0A0E0E0D3_9ORYZ</name>
<proteinExistence type="inferred from homology"/>
<feature type="region of interest" description="Disordered" evidence="9">
    <location>
        <begin position="30"/>
        <end position="123"/>
    </location>
</feature>
<keyword evidence="6" id="KW-0406">Ion transport</keyword>
<evidence type="ECO:0000256" key="5">
    <source>
        <dbReference type="ARBA" id="ARBA00022989"/>
    </source>
</evidence>
<reference evidence="11" key="1">
    <citation type="submission" date="2015-04" db="UniProtKB">
        <authorList>
            <consortium name="EnsemblPlants"/>
        </authorList>
    </citation>
    <scope>IDENTIFICATION</scope>
</reference>
<evidence type="ECO:0000256" key="2">
    <source>
        <dbReference type="ARBA" id="ARBA00007079"/>
    </source>
</evidence>
<dbReference type="Gramene" id="OMERI06G12150.3">
    <property type="protein sequence ID" value="OMERI06G12150.3"/>
    <property type="gene ID" value="OMERI06G12150"/>
</dbReference>
<keyword evidence="4 10" id="KW-0812">Transmembrane</keyword>
<organism evidence="11">
    <name type="scientific">Oryza meridionalis</name>
    <dbReference type="NCBI Taxonomy" id="40149"/>
    <lineage>
        <taxon>Eukaryota</taxon>
        <taxon>Viridiplantae</taxon>
        <taxon>Streptophyta</taxon>
        <taxon>Embryophyta</taxon>
        <taxon>Tracheophyta</taxon>
        <taxon>Spermatophyta</taxon>
        <taxon>Magnoliopsida</taxon>
        <taxon>Liliopsida</taxon>
        <taxon>Poales</taxon>
        <taxon>Poaceae</taxon>
        <taxon>BOP clade</taxon>
        <taxon>Oryzoideae</taxon>
        <taxon>Oryzeae</taxon>
        <taxon>Oryzinae</taxon>
        <taxon>Oryza</taxon>
    </lineage>
</organism>
<reference evidence="11" key="2">
    <citation type="submission" date="2018-05" db="EMBL/GenBank/DDBJ databases">
        <title>OmerRS3 (Oryza meridionalis Reference Sequence Version 3).</title>
        <authorList>
            <person name="Zhang J."/>
            <person name="Kudrna D."/>
            <person name="Lee S."/>
            <person name="Talag J."/>
            <person name="Welchert J."/>
            <person name="Wing R.A."/>
        </authorList>
    </citation>
    <scope>NUCLEOTIDE SEQUENCE [LARGE SCALE GENOMIC DNA]</scope>
    <source>
        <strain evidence="11">cv. OR44</strain>
    </source>
</reference>
<keyword evidence="12" id="KW-1185">Reference proteome</keyword>
<evidence type="ECO:0000256" key="7">
    <source>
        <dbReference type="ARBA" id="ARBA00023136"/>
    </source>
</evidence>
<keyword evidence="8" id="KW-0407">Ion channel</keyword>
<evidence type="ECO:0008006" key="13">
    <source>
        <dbReference type="Google" id="ProtNLM"/>
    </source>
</evidence>
<comment type="subcellular location">
    <subcellularLocation>
        <location evidence="1">Membrane</location>
        <topology evidence="1">Multi-pass membrane protein</topology>
    </subcellularLocation>
</comment>
<feature type="compositionally biased region" description="Low complexity" evidence="9">
    <location>
        <begin position="102"/>
        <end position="111"/>
    </location>
</feature>
<feature type="transmembrane region" description="Helical" evidence="10">
    <location>
        <begin position="297"/>
        <end position="318"/>
    </location>
</feature>
<protein>
    <recommendedName>
        <fullName evidence="13">Aluminum-activated malate transporter</fullName>
    </recommendedName>
</protein>
<keyword evidence="5 10" id="KW-1133">Transmembrane helix</keyword>
<keyword evidence="7 10" id="KW-0472">Membrane</keyword>
<dbReference type="eggNOG" id="KOG4711">
    <property type="taxonomic scope" value="Eukaryota"/>
</dbReference>
<evidence type="ECO:0000256" key="4">
    <source>
        <dbReference type="ARBA" id="ARBA00022692"/>
    </source>
</evidence>
<dbReference type="Proteomes" id="UP000008021">
    <property type="component" value="Chromosome 6"/>
</dbReference>
<evidence type="ECO:0000256" key="3">
    <source>
        <dbReference type="ARBA" id="ARBA00022448"/>
    </source>
</evidence>